<dbReference type="InterPro" id="IPR005630">
    <property type="entry name" value="Terpene_synthase_metal-bd"/>
</dbReference>
<dbReference type="Proteomes" id="UP001497457">
    <property type="component" value="Chromosome 24b"/>
</dbReference>
<dbReference type="Gene3D" id="1.50.10.130">
    <property type="entry name" value="Terpene synthase, N-terminal domain"/>
    <property type="match status" value="1"/>
</dbReference>
<reference evidence="7 8" key="2">
    <citation type="submission" date="2024-10" db="EMBL/GenBank/DDBJ databases">
        <authorList>
            <person name="Ryan C."/>
        </authorList>
    </citation>
    <scope>NUCLEOTIDE SEQUENCE [LARGE SCALE GENOMIC DNA]</scope>
</reference>
<dbReference type="CDD" id="cd00684">
    <property type="entry name" value="Terpene_cyclase_plant_C1"/>
    <property type="match status" value="1"/>
</dbReference>
<evidence type="ECO:0000259" key="6">
    <source>
        <dbReference type="Pfam" id="PF03936"/>
    </source>
</evidence>
<dbReference type="Pfam" id="PF01397">
    <property type="entry name" value="Terpene_synth"/>
    <property type="match status" value="1"/>
</dbReference>
<dbReference type="SFLD" id="SFLDG01019">
    <property type="entry name" value="Terpene_Cyclase_Like_1_C_Termi"/>
    <property type="match status" value="1"/>
</dbReference>
<evidence type="ECO:0000259" key="5">
    <source>
        <dbReference type="Pfam" id="PF01397"/>
    </source>
</evidence>
<protein>
    <submittedName>
        <fullName evidence="7">Uncharacterized protein</fullName>
    </submittedName>
</protein>
<dbReference type="InterPro" id="IPR044814">
    <property type="entry name" value="Terpene_cyclase_plant_C1"/>
</dbReference>
<dbReference type="SFLD" id="SFLDS00005">
    <property type="entry name" value="Isoprenoid_Synthase_Type_I"/>
    <property type="match status" value="1"/>
</dbReference>
<dbReference type="InterPro" id="IPR001906">
    <property type="entry name" value="Terpene_synth_N"/>
</dbReference>
<evidence type="ECO:0000313" key="8">
    <source>
        <dbReference type="Proteomes" id="UP001497457"/>
    </source>
</evidence>
<dbReference type="GO" id="GO:0046872">
    <property type="term" value="F:metal ion binding"/>
    <property type="evidence" value="ECO:0007669"/>
    <property type="project" value="UniProtKB-KW"/>
</dbReference>
<gene>
    <name evidence="7" type="ORF">URODEC1_LOCUS61654</name>
</gene>
<dbReference type="InterPro" id="IPR008930">
    <property type="entry name" value="Terpenoid_cyclase/PrenylTrfase"/>
</dbReference>
<dbReference type="InterPro" id="IPR050148">
    <property type="entry name" value="Terpene_synthase-like"/>
</dbReference>
<feature type="domain" description="Terpene synthase N-terminal" evidence="5">
    <location>
        <begin position="71"/>
        <end position="242"/>
    </location>
</feature>
<proteinExistence type="predicted"/>
<dbReference type="PANTHER" id="PTHR31225:SF92">
    <property type="entry name" value="OS04G0345400 PROTEIN"/>
    <property type="match status" value="1"/>
</dbReference>
<feature type="compositionally biased region" description="Basic residues" evidence="4">
    <location>
        <begin position="32"/>
        <end position="45"/>
    </location>
</feature>
<dbReference type="AlphaFoldDB" id="A0ABC9B4W7"/>
<evidence type="ECO:0000313" key="7">
    <source>
        <dbReference type="EMBL" id="CAL4993778.1"/>
    </source>
</evidence>
<evidence type="ECO:0000256" key="2">
    <source>
        <dbReference type="ARBA" id="ARBA00001946"/>
    </source>
</evidence>
<evidence type="ECO:0000256" key="1">
    <source>
        <dbReference type="ARBA" id="ARBA00001936"/>
    </source>
</evidence>
<dbReference type="PANTHER" id="PTHR31225">
    <property type="entry name" value="OS04G0344100 PROTEIN-RELATED"/>
    <property type="match status" value="1"/>
</dbReference>
<comment type="cofactor">
    <cofactor evidence="1">
        <name>Mn(2+)</name>
        <dbReference type="ChEBI" id="CHEBI:29035"/>
    </cofactor>
</comment>
<dbReference type="GO" id="GO:0010333">
    <property type="term" value="F:terpene synthase activity"/>
    <property type="evidence" value="ECO:0007669"/>
    <property type="project" value="UniProtKB-ARBA"/>
</dbReference>
<comment type="cofactor">
    <cofactor evidence="2">
        <name>Mg(2+)</name>
        <dbReference type="ChEBI" id="CHEBI:18420"/>
    </cofactor>
</comment>
<reference evidence="8" key="1">
    <citation type="submission" date="2024-06" db="EMBL/GenBank/DDBJ databases">
        <authorList>
            <person name="Ryan C."/>
        </authorList>
    </citation>
    <scope>NUCLEOTIDE SEQUENCE [LARGE SCALE GENOMIC DNA]</scope>
</reference>
<feature type="region of interest" description="Disordered" evidence="4">
    <location>
        <begin position="22"/>
        <end position="56"/>
    </location>
</feature>
<keyword evidence="8" id="KW-1185">Reference proteome</keyword>
<feature type="domain" description="Terpene synthase metal-binding" evidence="6">
    <location>
        <begin position="300"/>
        <end position="537"/>
    </location>
</feature>
<dbReference type="EMBL" id="OZ075134">
    <property type="protein sequence ID" value="CAL4993778.1"/>
    <property type="molecule type" value="Genomic_DNA"/>
</dbReference>
<organism evidence="7 8">
    <name type="scientific">Urochloa decumbens</name>
    <dbReference type="NCBI Taxonomy" id="240449"/>
    <lineage>
        <taxon>Eukaryota</taxon>
        <taxon>Viridiplantae</taxon>
        <taxon>Streptophyta</taxon>
        <taxon>Embryophyta</taxon>
        <taxon>Tracheophyta</taxon>
        <taxon>Spermatophyta</taxon>
        <taxon>Magnoliopsida</taxon>
        <taxon>Liliopsida</taxon>
        <taxon>Poales</taxon>
        <taxon>Poaceae</taxon>
        <taxon>PACMAD clade</taxon>
        <taxon>Panicoideae</taxon>
        <taxon>Panicodae</taxon>
        <taxon>Paniceae</taxon>
        <taxon>Melinidinae</taxon>
        <taxon>Urochloa</taxon>
    </lineage>
</organism>
<dbReference type="Gene3D" id="1.10.600.10">
    <property type="entry name" value="Farnesyl Diphosphate Synthase"/>
    <property type="match status" value="1"/>
</dbReference>
<keyword evidence="3" id="KW-0479">Metal-binding</keyword>
<evidence type="ECO:0000256" key="3">
    <source>
        <dbReference type="ARBA" id="ARBA00022723"/>
    </source>
</evidence>
<dbReference type="InterPro" id="IPR034741">
    <property type="entry name" value="Terpene_cyclase-like_1_C"/>
</dbReference>
<dbReference type="InterPro" id="IPR008949">
    <property type="entry name" value="Isoprenoid_synthase_dom_sf"/>
</dbReference>
<dbReference type="SUPFAM" id="SSF48576">
    <property type="entry name" value="Terpenoid synthases"/>
    <property type="match status" value="1"/>
</dbReference>
<sequence length="593" mass="68206">MLMLLPKNSGCSVSPEAQGLPINRPACLPPKAKGHQSHSRRHNTRRPMSAMGSPTAAVTRPMLSPDFEPTMWSDFFINYHPQSLQMEEKWQKERIGTLKEKVIQLFAASKDMVEKMNLVDTIQHLGIEHLFKNQIADALSYIQHLELNSPTLHEVSLRFRLLRENGLWVSPDEFNRFKDTNGTFKMDVVNEPKGLLSLYNAAHLLTHDELALDEAICFARQHLESIRNNLEYPFSEQVKRALFMPLPRTVRRIEALNYMSEYEHEPAYNPIILELAKMEFNFLQNIHLKELKAVSEWWQDLYAEVALSYARDRTVQLYLWAHTMCYEKEYSCARITLTKLSALVTMMDDTYDVRATLEESQSFNEAIQRWDENAVSLLPEYLKMFYLRIIASFKEIECALEPHEKYKVSYAKQSFQTLSKYYLQGAEWFHRKYTPTFNEKLEVGFMDSGSPFSVVALLVGMGDIATKEALEWAIGCTDAVKACGELTRYMNDISALKHGNRMQDAANSVECYVAEYNVTTEVAIANISQMMEDAWKTTNKALLELRSLHGVVRRVVNMTVCLTLIYGKKEDVFTFGNDLDEIINGVFANPICI</sequence>
<dbReference type="Pfam" id="PF03936">
    <property type="entry name" value="Terpene_synth_C"/>
    <property type="match status" value="1"/>
</dbReference>
<name>A0ABC9B4W7_9POAL</name>
<evidence type="ECO:0000256" key="4">
    <source>
        <dbReference type="SAM" id="MobiDB-lite"/>
    </source>
</evidence>
<dbReference type="InterPro" id="IPR036965">
    <property type="entry name" value="Terpene_synth_N_sf"/>
</dbReference>
<dbReference type="SUPFAM" id="SSF48239">
    <property type="entry name" value="Terpenoid cyclases/Protein prenyltransferases"/>
    <property type="match status" value="1"/>
</dbReference>
<accession>A0ABC9B4W7</accession>